<reference evidence="1 2" key="1">
    <citation type="submission" date="2024-09" db="EMBL/GenBank/DDBJ databases">
        <title>Chromosome-scale assembly of Riccia fluitans.</title>
        <authorList>
            <person name="Paukszto L."/>
            <person name="Sawicki J."/>
            <person name="Karawczyk K."/>
            <person name="Piernik-Szablinska J."/>
            <person name="Szczecinska M."/>
            <person name="Mazdziarz M."/>
        </authorList>
    </citation>
    <scope>NUCLEOTIDE SEQUENCE [LARGE SCALE GENOMIC DNA]</scope>
    <source>
        <strain evidence="1">Rf_01</strain>
        <tissue evidence="1">Aerial parts of the thallus</tissue>
    </source>
</reference>
<evidence type="ECO:0000313" key="1">
    <source>
        <dbReference type="EMBL" id="KAL2652538.1"/>
    </source>
</evidence>
<sequence length="85" mass="9328">MQALENTGLELIPEQWGRPGCYNTLMDLVLKRAETASTMSDMMLEESKERKKANACVAEVGKSAVTLDEEVKWKAKAGAQALQLA</sequence>
<protein>
    <submittedName>
        <fullName evidence="1">Uncharacterized protein</fullName>
    </submittedName>
</protein>
<organism evidence="1 2">
    <name type="scientific">Riccia fluitans</name>
    <dbReference type="NCBI Taxonomy" id="41844"/>
    <lineage>
        <taxon>Eukaryota</taxon>
        <taxon>Viridiplantae</taxon>
        <taxon>Streptophyta</taxon>
        <taxon>Embryophyta</taxon>
        <taxon>Marchantiophyta</taxon>
        <taxon>Marchantiopsida</taxon>
        <taxon>Marchantiidae</taxon>
        <taxon>Marchantiales</taxon>
        <taxon>Ricciaceae</taxon>
        <taxon>Riccia</taxon>
    </lineage>
</organism>
<keyword evidence="2" id="KW-1185">Reference proteome</keyword>
<dbReference type="Proteomes" id="UP001605036">
    <property type="component" value="Unassembled WGS sequence"/>
</dbReference>
<dbReference type="AlphaFoldDB" id="A0ABD1ZM54"/>
<name>A0ABD1ZM54_9MARC</name>
<comment type="caution">
    <text evidence="1">The sequence shown here is derived from an EMBL/GenBank/DDBJ whole genome shotgun (WGS) entry which is preliminary data.</text>
</comment>
<accession>A0ABD1ZM54</accession>
<proteinExistence type="predicted"/>
<evidence type="ECO:0000313" key="2">
    <source>
        <dbReference type="Proteomes" id="UP001605036"/>
    </source>
</evidence>
<gene>
    <name evidence="1" type="ORF">R1flu_020666</name>
</gene>
<dbReference type="EMBL" id="JBHFFA010000001">
    <property type="protein sequence ID" value="KAL2652538.1"/>
    <property type="molecule type" value="Genomic_DNA"/>
</dbReference>